<evidence type="ECO:0000256" key="6">
    <source>
        <dbReference type="ARBA" id="ARBA00023159"/>
    </source>
</evidence>
<organism evidence="12 13">
    <name type="scientific">Sordaria macrospora</name>
    <dbReference type="NCBI Taxonomy" id="5147"/>
    <lineage>
        <taxon>Eukaryota</taxon>
        <taxon>Fungi</taxon>
        <taxon>Dikarya</taxon>
        <taxon>Ascomycota</taxon>
        <taxon>Pezizomycotina</taxon>
        <taxon>Sordariomycetes</taxon>
        <taxon>Sordariomycetidae</taxon>
        <taxon>Sordariales</taxon>
        <taxon>Sordariaceae</taxon>
        <taxon>Sordaria</taxon>
    </lineage>
</organism>
<dbReference type="PANTHER" id="PTHR21428:SF11">
    <property type="entry name" value="MEDIATOR OF RNA POLYMERASE II TRANSCRIPTION SUBUNIT 7"/>
    <property type="match status" value="1"/>
</dbReference>
<keyword evidence="5 10" id="KW-0805">Transcription regulation</keyword>
<comment type="subunit">
    <text evidence="3 10">Component of the Mediator complex.</text>
</comment>
<dbReference type="GO" id="GO:0070847">
    <property type="term" value="C:core mediator complex"/>
    <property type="evidence" value="ECO:0007669"/>
    <property type="project" value="TreeGrafter"/>
</dbReference>
<comment type="function">
    <text evidence="9">Component of the Mediator complex, a coactivator involved in the regulated transcription of nearly all RNA polymerase II-dependent genes. Mediator functions as a bridge to convey information from gene-specific regulatory proteins to the basal RNA polymerase II transcription machinery. Mediator is recruited to promoters by direct interactions with regulatory proteins and serves as a scaffold for the assembly of a functional preinitiation complex with RNA polymerase II and the general transcription factors.</text>
</comment>
<name>A0A8S8ZFD8_SORMA</name>
<dbReference type="InterPro" id="IPR044888">
    <property type="entry name" value="Mediatior_Med7_sf"/>
</dbReference>
<dbReference type="InterPro" id="IPR037212">
    <property type="entry name" value="Med7/Med21-like"/>
</dbReference>
<evidence type="ECO:0000256" key="8">
    <source>
        <dbReference type="ARBA" id="ARBA00023242"/>
    </source>
</evidence>
<evidence type="ECO:0000256" key="11">
    <source>
        <dbReference type="SAM" id="MobiDB-lite"/>
    </source>
</evidence>
<dbReference type="VEuPathDB" id="FungiDB:SMAC_06969"/>
<protein>
    <recommendedName>
        <fullName evidence="4 10">Mediator of RNA polymerase II transcription subunit 7</fullName>
    </recommendedName>
</protein>
<dbReference type="AlphaFoldDB" id="A0A8S8ZFD8"/>
<dbReference type="GO" id="GO:0006357">
    <property type="term" value="P:regulation of transcription by RNA polymerase II"/>
    <property type="evidence" value="ECO:0007669"/>
    <property type="project" value="InterPro"/>
</dbReference>
<dbReference type="EMBL" id="NMPR01000143">
    <property type="protein sequence ID" value="KAA8629254.1"/>
    <property type="molecule type" value="Genomic_DNA"/>
</dbReference>
<dbReference type="SUPFAM" id="SSF140718">
    <property type="entry name" value="Mediator hinge subcomplex-like"/>
    <property type="match status" value="1"/>
</dbReference>
<comment type="subcellular location">
    <subcellularLocation>
        <location evidence="1 10">Nucleus</location>
    </subcellularLocation>
</comment>
<feature type="region of interest" description="Disordered" evidence="11">
    <location>
        <begin position="97"/>
        <end position="187"/>
    </location>
</feature>
<evidence type="ECO:0000256" key="3">
    <source>
        <dbReference type="ARBA" id="ARBA00011837"/>
    </source>
</evidence>
<evidence type="ECO:0000256" key="10">
    <source>
        <dbReference type="RuleBase" id="RU364060"/>
    </source>
</evidence>
<dbReference type="PANTHER" id="PTHR21428">
    <property type="entry name" value="MEDIATOR OF RNA POLYMERASE II TRANSCRIPTION SUBUNIT 7"/>
    <property type="match status" value="1"/>
</dbReference>
<evidence type="ECO:0000256" key="1">
    <source>
        <dbReference type="ARBA" id="ARBA00004123"/>
    </source>
</evidence>
<keyword evidence="6 10" id="KW-0010">Activator</keyword>
<evidence type="ECO:0000256" key="9">
    <source>
        <dbReference type="ARBA" id="ARBA00025687"/>
    </source>
</evidence>
<keyword evidence="8 10" id="KW-0539">Nucleus</keyword>
<comment type="similarity">
    <text evidence="2 10">Belongs to the Mediator complex subunit 7 family.</text>
</comment>
<dbReference type="Gene3D" id="6.10.140.200">
    <property type="match status" value="1"/>
</dbReference>
<feature type="compositionally biased region" description="Low complexity" evidence="11">
    <location>
        <begin position="108"/>
        <end position="135"/>
    </location>
</feature>
<reference evidence="12 13" key="1">
    <citation type="submission" date="2017-07" db="EMBL/GenBank/DDBJ databases">
        <title>Genome sequence of the Sordaria macrospora wild type strain R19027.</title>
        <authorList>
            <person name="Nowrousian M."/>
            <person name="Teichert I."/>
            <person name="Kueck U."/>
        </authorList>
    </citation>
    <scope>NUCLEOTIDE SEQUENCE [LARGE SCALE GENOMIC DNA]</scope>
    <source>
        <strain evidence="12 13">R19027</strain>
        <tissue evidence="12">Mycelium</tissue>
    </source>
</reference>
<dbReference type="Gene3D" id="6.10.140.1520">
    <property type="match status" value="1"/>
</dbReference>
<dbReference type="GO" id="GO:0016592">
    <property type="term" value="C:mediator complex"/>
    <property type="evidence" value="ECO:0007669"/>
    <property type="project" value="InterPro"/>
</dbReference>
<sequence length="363" mass="38967">MADNEEDNSALASFFPDPPLFWKAFTASNLQAFADLKQQHASQQGIAVEDVVRVPDLPADSDLIYLQPPAEPKEGKWRLYGEDQSLEESLQPLESAGIERLGPPLPGSSTSVTTQSDSQTITQTTTASDSQSTTQPAPDTQATSVFPSQQPSQQPSSSTTTTTAAGGQQQHQHQQSTAAPVPTTHTHDHLHLHLKRLSKSLLLNYLELLGIMSIDPSAGSQKASDLRTLFLNFHHVLNEYRPHQAREQLIQLMQERLDQTRAETAANRAVAEKARRVLEGLGSVDIPVGAMETVGGAGGAGMVTMGEEGDGGDGGGYAYAPGRRGTVVGDRRVGVDGDGGVDEEGRYWEREGMGWGVLDAEFA</sequence>
<comment type="caution">
    <text evidence="12">The sequence shown here is derived from an EMBL/GenBank/DDBJ whole genome shotgun (WGS) entry which is preliminary data.</text>
</comment>
<evidence type="ECO:0000256" key="7">
    <source>
        <dbReference type="ARBA" id="ARBA00023163"/>
    </source>
</evidence>
<keyword evidence="7 10" id="KW-0804">Transcription</keyword>
<dbReference type="InterPro" id="IPR009244">
    <property type="entry name" value="Mediatior_Med7"/>
</dbReference>
<dbReference type="Proteomes" id="UP000433876">
    <property type="component" value="Unassembled WGS sequence"/>
</dbReference>
<evidence type="ECO:0000256" key="2">
    <source>
        <dbReference type="ARBA" id="ARBA00009994"/>
    </source>
</evidence>
<gene>
    <name evidence="12" type="ORF">SMACR_06969</name>
</gene>
<evidence type="ECO:0000313" key="13">
    <source>
        <dbReference type="Proteomes" id="UP000433876"/>
    </source>
</evidence>
<dbReference type="GO" id="GO:0003712">
    <property type="term" value="F:transcription coregulator activity"/>
    <property type="evidence" value="ECO:0007669"/>
    <property type="project" value="InterPro"/>
</dbReference>
<feature type="compositionally biased region" description="Polar residues" evidence="11">
    <location>
        <begin position="136"/>
        <end position="146"/>
    </location>
</feature>
<accession>A0A8S8ZFD8</accession>
<evidence type="ECO:0000256" key="4">
    <source>
        <dbReference type="ARBA" id="ARBA00020631"/>
    </source>
</evidence>
<feature type="compositionally biased region" description="Low complexity" evidence="11">
    <location>
        <begin position="147"/>
        <end position="180"/>
    </location>
</feature>
<dbReference type="Pfam" id="PF05983">
    <property type="entry name" value="Med7"/>
    <property type="match status" value="2"/>
</dbReference>
<evidence type="ECO:0000313" key="12">
    <source>
        <dbReference type="EMBL" id="KAA8629254.1"/>
    </source>
</evidence>
<proteinExistence type="inferred from homology"/>
<evidence type="ECO:0000256" key="5">
    <source>
        <dbReference type="ARBA" id="ARBA00023015"/>
    </source>
</evidence>